<keyword evidence="5" id="KW-0732">Signal</keyword>
<name>A0A6J0TQM4_9SAUR</name>
<keyword evidence="3" id="KW-0964">Secreted</keyword>
<sequence length="112" mass="13252">MVRRKVVAALLLLYMVAMLAEQSEGYTALYSWEDFRRMQERERNQAQKKALSVQQRSDMREFSELSEDEGQFMKLIAPVEIRIHLKSKQLEKYQDVLKELLAEMLPDTQNVN</sequence>
<keyword evidence="7" id="KW-1185">Reference proteome</keyword>
<dbReference type="InParanoid" id="A0A6J0TQM4"/>
<dbReference type="OrthoDB" id="9937685at2759"/>
<protein>
    <submittedName>
        <fullName evidence="8">Promotilin</fullName>
    </submittedName>
</protein>
<feature type="signal peptide" evidence="5">
    <location>
        <begin position="1"/>
        <end position="25"/>
    </location>
</feature>
<comment type="subcellular location">
    <subcellularLocation>
        <location evidence="1">Secreted</location>
    </subcellularLocation>
</comment>
<dbReference type="Pfam" id="PF04643">
    <property type="entry name" value="Motilin_assoc"/>
    <property type="match status" value="1"/>
</dbReference>
<dbReference type="GO" id="GO:0005179">
    <property type="term" value="F:hormone activity"/>
    <property type="evidence" value="ECO:0007669"/>
    <property type="project" value="UniProtKB-KW"/>
</dbReference>
<dbReference type="PANTHER" id="PTHR14156:SF0">
    <property type="entry name" value="PROMOTILIN"/>
    <property type="match status" value="1"/>
</dbReference>
<dbReference type="KEGG" id="pvt:110079666"/>
<keyword evidence="4" id="KW-0372">Hormone</keyword>
<accession>A0A6J0TQM4</accession>
<evidence type="ECO:0000313" key="8">
    <source>
        <dbReference type="RefSeq" id="XP_020650577.2"/>
    </source>
</evidence>
<reference evidence="8" key="1">
    <citation type="submission" date="2025-08" db="UniProtKB">
        <authorList>
            <consortium name="RefSeq"/>
        </authorList>
    </citation>
    <scope>IDENTIFICATION</scope>
</reference>
<evidence type="ECO:0000256" key="5">
    <source>
        <dbReference type="SAM" id="SignalP"/>
    </source>
</evidence>
<dbReference type="InterPro" id="IPR015662">
    <property type="entry name" value="Promotilin"/>
</dbReference>
<feature type="chain" id="PRO_5047315056" evidence="5">
    <location>
        <begin position="26"/>
        <end position="112"/>
    </location>
</feature>
<dbReference type="InterPro" id="IPR006737">
    <property type="entry name" value="Motilin_assoc"/>
</dbReference>
<evidence type="ECO:0000256" key="3">
    <source>
        <dbReference type="ARBA" id="ARBA00022525"/>
    </source>
</evidence>
<dbReference type="GeneID" id="110079666"/>
<dbReference type="Proteomes" id="UP001652642">
    <property type="component" value="Chromosome 4"/>
</dbReference>
<comment type="similarity">
    <text evidence="2">Belongs to the motilin family.</text>
</comment>
<evidence type="ECO:0000256" key="4">
    <source>
        <dbReference type="ARBA" id="ARBA00022702"/>
    </source>
</evidence>
<dbReference type="AlphaFoldDB" id="A0A6J0TQM4"/>
<organism evidence="7 8">
    <name type="scientific">Pogona vitticeps</name>
    <name type="common">central bearded dragon</name>
    <dbReference type="NCBI Taxonomy" id="103695"/>
    <lineage>
        <taxon>Eukaryota</taxon>
        <taxon>Metazoa</taxon>
        <taxon>Chordata</taxon>
        <taxon>Craniata</taxon>
        <taxon>Vertebrata</taxon>
        <taxon>Euteleostomi</taxon>
        <taxon>Lepidosauria</taxon>
        <taxon>Squamata</taxon>
        <taxon>Bifurcata</taxon>
        <taxon>Unidentata</taxon>
        <taxon>Episquamata</taxon>
        <taxon>Toxicofera</taxon>
        <taxon>Iguania</taxon>
        <taxon>Acrodonta</taxon>
        <taxon>Agamidae</taxon>
        <taxon>Amphibolurinae</taxon>
        <taxon>Pogona</taxon>
    </lineage>
</organism>
<dbReference type="RefSeq" id="XP_020650577.2">
    <property type="nucleotide sequence ID" value="XM_020794918.2"/>
</dbReference>
<dbReference type="PANTHER" id="PTHR14156">
    <property type="entry name" value="MOTILIN"/>
    <property type="match status" value="1"/>
</dbReference>
<evidence type="ECO:0000313" key="7">
    <source>
        <dbReference type="Proteomes" id="UP001652642"/>
    </source>
</evidence>
<evidence type="ECO:0000256" key="2">
    <source>
        <dbReference type="ARBA" id="ARBA00006473"/>
    </source>
</evidence>
<dbReference type="GO" id="GO:0005576">
    <property type="term" value="C:extracellular region"/>
    <property type="evidence" value="ECO:0007669"/>
    <property type="project" value="UniProtKB-SubCell"/>
</dbReference>
<proteinExistence type="inferred from homology"/>
<feature type="domain" description="Motilin/ghrelin-associated peptide" evidence="6">
    <location>
        <begin position="73"/>
        <end position="110"/>
    </location>
</feature>
<dbReference type="CTD" id="4295"/>
<evidence type="ECO:0000256" key="1">
    <source>
        <dbReference type="ARBA" id="ARBA00004613"/>
    </source>
</evidence>
<gene>
    <name evidence="8" type="primary">MLN</name>
</gene>
<evidence type="ECO:0000259" key="6">
    <source>
        <dbReference type="Pfam" id="PF04643"/>
    </source>
</evidence>